<protein>
    <submittedName>
        <fullName evidence="2">Uncharacterized protein</fullName>
    </submittedName>
</protein>
<proteinExistence type="predicted"/>
<dbReference type="EMBL" id="BLXT01004603">
    <property type="protein sequence ID" value="GFO15086.1"/>
    <property type="molecule type" value="Genomic_DNA"/>
</dbReference>
<accession>A0AAV4AVG0</accession>
<reference evidence="2 3" key="1">
    <citation type="journal article" date="2021" name="Elife">
        <title>Chloroplast acquisition without the gene transfer in kleptoplastic sea slugs, Plakobranchus ocellatus.</title>
        <authorList>
            <person name="Maeda T."/>
            <person name="Takahashi S."/>
            <person name="Yoshida T."/>
            <person name="Shimamura S."/>
            <person name="Takaki Y."/>
            <person name="Nagai Y."/>
            <person name="Toyoda A."/>
            <person name="Suzuki Y."/>
            <person name="Arimoto A."/>
            <person name="Ishii H."/>
            <person name="Satoh N."/>
            <person name="Nishiyama T."/>
            <person name="Hasebe M."/>
            <person name="Maruyama T."/>
            <person name="Minagawa J."/>
            <person name="Obokata J."/>
            <person name="Shigenobu S."/>
        </authorList>
    </citation>
    <scope>NUCLEOTIDE SEQUENCE [LARGE SCALE GENOMIC DNA]</scope>
</reference>
<feature type="compositionally biased region" description="Basic and acidic residues" evidence="1">
    <location>
        <begin position="558"/>
        <end position="568"/>
    </location>
</feature>
<feature type="compositionally biased region" description="Acidic residues" evidence="1">
    <location>
        <begin position="415"/>
        <end position="430"/>
    </location>
</feature>
<feature type="region of interest" description="Disordered" evidence="1">
    <location>
        <begin position="299"/>
        <end position="325"/>
    </location>
</feature>
<feature type="compositionally biased region" description="Acidic residues" evidence="1">
    <location>
        <begin position="521"/>
        <end position="535"/>
    </location>
</feature>
<feature type="compositionally biased region" description="Basic and acidic residues" evidence="1">
    <location>
        <begin position="976"/>
        <end position="999"/>
    </location>
</feature>
<feature type="compositionally biased region" description="Polar residues" evidence="1">
    <location>
        <begin position="1043"/>
        <end position="1059"/>
    </location>
</feature>
<feature type="compositionally biased region" description="Basic and acidic residues" evidence="1">
    <location>
        <begin position="300"/>
        <end position="325"/>
    </location>
</feature>
<feature type="region of interest" description="Disordered" evidence="1">
    <location>
        <begin position="342"/>
        <end position="459"/>
    </location>
</feature>
<feature type="compositionally biased region" description="Basic and acidic residues" evidence="1">
    <location>
        <begin position="431"/>
        <end position="459"/>
    </location>
</feature>
<evidence type="ECO:0000313" key="2">
    <source>
        <dbReference type="EMBL" id="GFO15086.1"/>
    </source>
</evidence>
<feature type="compositionally biased region" description="Polar residues" evidence="1">
    <location>
        <begin position="643"/>
        <end position="656"/>
    </location>
</feature>
<organism evidence="2 3">
    <name type="scientific">Plakobranchus ocellatus</name>
    <dbReference type="NCBI Taxonomy" id="259542"/>
    <lineage>
        <taxon>Eukaryota</taxon>
        <taxon>Metazoa</taxon>
        <taxon>Spiralia</taxon>
        <taxon>Lophotrochozoa</taxon>
        <taxon>Mollusca</taxon>
        <taxon>Gastropoda</taxon>
        <taxon>Heterobranchia</taxon>
        <taxon>Euthyneura</taxon>
        <taxon>Panpulmonata</taxon>
        <taxon>Sacoglossa</taxon>
        <taxon>Placobranchoidea</taxon>
        <taxon>Plakobranchidae</taxon>
        <taxon>Plakobranchus</taxon>
    </lineage>
</organism>
<gene>
    <name evidence="2" type="ORF">PoB_004159100</name>
</gene>
<evidence type="ECO:0000256" key="1">
    <source>
        <dbReference type="SAM" id="MobiDB-lite"/>
    </source>
</evidence>
<feature type="compositionally biased region" description="Polar residues" evidence="1">
    <location>
        <begin position="862"/>
        <end position="871"/>
    </location>
</feature>
<feature type="compositionally biased region" description="Basic and acidic residues" evidence="1">
    <location>
        <begin position="696"/>
        <end position="705"/>
    </location>
</feature>
<feature type="compositionally biased region" description="Basic and acidic residues" evidence="1">
    <location>
        <begin position="732"/>
        <end position="742"/>
    </location>
</feature>
<evidence type="ECO:0000313" key="3">
    <source>
        <dbReference type="Proteomes" id="UP000735302"/>
    </source>
</evidence>
<sequence>MAVTPKFNIAAPVGEIAISLIRFSKNRIASLRIIVSTHGFLHSTGEITSFHLVPLYVLKIFGIYRVELYDVLPSLASLYIDVFVASNSSKDKTEVLSKRLYGWLNFELNERCLKTALLEVSTCTSRASTFLLPILRKTLLPPPPKQSFMDYLLHLTVLRRWALVSSDLSDIVQLNLNVKAPKNFTGWLRSKWPRAEDYLPQDKSLKGRRVTELLCNLDKQAVEELIDVFSQCLVYAEREDGESKALTGSNTSVVDLFMIDKTGNELKEDLPRKKRKVEETKESNDSQIWQASQIKSNGADLEKVAKSKEREAKDVESSKTAKDPDLTSAFDSVLYERAAKVKKAASENTNSSLFEVGKNDEEEKMEVDNESECSYYDGSAIGSHSEEISNTGEDDKNIDDVDSDKELEKEREDDKEGDFDDCEENDDDIGDYVKGHFDSNKGDDKKIADNVKGDGENHRELCDSVDNRIKTRINVKGVVRVSEIDDSEKDSKKNEDISDAEEVAVSEESGSLEDNGKEDIVIDDCSSDAEVDEDNGNCPDVKSNDYSSNDGSKAVNENNKDNIEEEKGMHRRKAKNNPVCAVFPSSGKDPALSYFVIASPKKRSDAKEPAIEIIDGMEIQTFESAEPEVLVSGKQTLKRGSAMKSSSNETSTSQKISIPCEGLEESDRKSSESKPKTVAEESISNSSSLGLDDDIEKSKDGESSRRSKRLRTESSPGINIKVLRNDISPDENPPKNKRDEVSKPQNQMANDIFHNKRREISTGSPVIKSNLSGEIGKKPSPQRIIEYDYGTSKCRRSQRLMNDNKLSQAVVDTVVDKSENSRGMKNVRERNVTAMEKLVSPGQGDSSKEMNVGFSQKESENQGKQNKSSVKNFTLAQREKERDFFETEEQVGFVLSEIRKSLNDNVHETERTTVSPRYTRLRTKSESSDIQALTTKAKPVRQTLIGVKTRASQENNSSSNVLLDWLRKPRKDCEIDEEKMNKTKHELAKSDIDTIDSKSKTTPARSRTRNLSGPSLQSRKYHLRRTSPISSPPGKIESPMSGERTSALSNIQKSSSTAAKSPRKSPAERRKSLRSSKQH</sequence>
<feature type="region of interest" description="Disordered" evidence="1">
    <location>
        <begin position="633"/>
        <end position="784"/>
    </location>
</feature>
<feature type="region of interest" description="Disordered" evidence="1">
    <location>
        <begin position="976"/>
        <end position="1079"/>
    </location>
</feature>
<name>A0AAV4AVG0_9GAST</name>
<feature type="compositionally biased region" description="Basic and acidic residues" evidence="1">
    <location>
        <begin position="393"/>
        <end position="414"/>
    </location>
</feature>
<feature type="region of interest" description="Disordered" evidence="1">
    <location>
        <begin position="839"/>
        <end position="871"/>
    </location>
</feature>
<feature type="compositionally biased region" description="Basic and acidic residues" evidence="1">
    <location>
        <begin position="665"/>
        <end position="679"/>
    </location>
</feature>
<dbReference type="AlphaFoldDB" id="A0AAV4AVG0"/>
<keyword evidence="3" id="KW-1185">Reference proteome</keyword>
<comment type="caution">
    <text evidence="2">The sequence shown here is derived from an EMBL/GenBank/DDBJ whole genome shotgun (WGS) entry which is preliminary data.</text>
</comment>
<feature type="region of interest" description="Disordered" evidence="1">
    <location>
        <begin position="476"/>
        <end position="588"/>
    </location>
</feature>
<dbReference type="Proteomes" id="UP000735302">
    <property type="component" value="Unassembled WGS sequence"/>
</dbReference>
<feature type="compositionally biased region" description="Polar residues" evidence="1">
    <location>
        <begin position="1000"/>
        <end position="1018"/>
    </location>
</feature>
<feature type="compositionally biased region" description="Acidic residues" evidence="1">
    <location>
        <begin position="360"/>
        <end position="371"/>
    </location>
</feature>
<feature type="compositionally biased region" description="Polar residues" evidence="1">
    <location>
        <begin position="761"/>
        <end position="772"/>
    </location>
</feature>